<comment type="caution">
    <text evidence="1">The sequence shown here is derived from an EMBL/GenBank/DDBJ whole genome shotgun (WGS) entry which is preliminary data.</text>
</comment>
<dbReference type="EMBL" id="JAUTXU010000099">
    <property type="protein sequence ID" value="KAK3708681.1"/>
    <property type="molecule type" value="Genomic_DNA"/>
</dbReference>
<proteinExistence type="predicted"/>
<keyword evidence="2" id="KW-1185">Reference proteome</keyword>
<organism evidence="1 2">
    <name type="scientific">Vermiconidia calcicola</name>
    <dbReference type="NCBI Taxonomy" id="1690605"/>
    <lineage>
        <taxon>Eukaryota</taxon>
        <taxon>Fungi</taxon>
        <taxon>Dikarya</taxon>
        <taxon>Ascomycota</taxon>
        <taxon>Pezizomycotina</taxon>
        <taxon>Dothideomycetes</taxon>
        <taxon>Dothideomycetidae</taxon>
        <taxon>Mycosphaerellales</taxon>
        <taxon>Extremaceae</taxon>
        <taxon>Vermiconidia</taxon>
    </lineage>
</organism>
<protein>
    <submittedName>
        <fullName evidence="1">Uncharacterized protein</fullName>
    </submittedName>
</protein>
<sequence>MASATERVFGIPELLEEILVDVSAGDHFKEGRLPRAQLFALQRVNQTFKAMVQDTPKLRRIMGLDCWPGISNSDQAHHWQWMTPYLKYEYLSIQPFQLEADIIHGVQFTFDFRDGHQARRGHDSMGMRGRSHGDVYGSAVSSWRKIKLFSLNIPVKVEVEVHNVKPLSWSSPTTEGHVYAYTRRFRLEKETATLGDLVDLLEKVARTSVAEHVFRKTTTQ</sequence>
<gene>
    <name evidence="1" type="ORF">LTR37_011403</name>
</gene>
<name>A0ACC3N2C6_9PEZI</name>
<evidence type="ECO:0000313" key="2">
    <source>
        <dbReference type="Proteomes" id="UP001281147"/>
    </source>
</evidence>
<accession>A0ACC3N2C6</accession>
<reference evidence="1" key="1">
    <citation type="submission" date="2023-07" db="EMBL/GenBank/DDBJ databases">
        <title>Black Yeasts Isolated from many extreme environments.</title>
        <authorList>
            <person name="Coleine C."/>
            <person name="Stajich J.E."/>
            <person name="Selbmann L."/>
        </authorList>
    </citation>
    <scope>NUCLEOTIDE SEQUENCE</scope>
    <source>
        <strain evidence="1">CCFEE 5714</strain>
    </source>
</reference>
<dbReference type="Proteomes" id="UP001281147">
    <property type="component" value="Unassembled WGS sequence"/>
</dbReference>
<evidence type="ECO:0000313" key="1">
    <source>
        <dbReference type="EMBL" id="KAK3708681.1"/>
    </source>
</evidence>